<dbReference type="InterPro" id="IPR009543">
    <property type="entry name" value="VPS13_VAB"/>
</dbReference>
<evidence type="ECO:0000259" key="3">
    <source>
        <dbReference type="Pfam" id="PF25037"/>
    </source>
</evidence>
<dbReference type="Pfam" id="PF25037">
    <property type="entry name" value="VPS13_C"/>
    <property type="match status" value="1"/>
</dbReference>
<dbReference type="PANTHER" id="PTHR16166">
    <property type="entry name" value="VACUOLAR PROTEIN SORTING-ASSOCIATED PROTEIN VPS13"/>
    <property type="match status" value="1"/>
</dbReference>
<feature type="domain" description="Vacuolar protein sorting-associated protein 13 VPS13 adaptor binding" evidence="2">
    <location>
        <begin position="391"/>
        <end position="663"/>
    </location>
</feature>
<feature type="domain" description="Intermembrane lipid transfer protein VPS13-like C-terminal" evidence="3">
    <location>
        <begin position="1471"/>
        <end position="1527"/>
    </location>
</feature>
<dbReference type="Proteomes" id="UP000653454">
    <property type="component" value="Unassembled WGS sequence"/>
</dbReference>
<organism evidence="4 5">
    <name type="scientific">Plutella xylostella</name>
    <name type="common">Diamondback moth</name>
    <name type="synonym">Plutella maculipennis</name>
    <dbReference type="NCBI Taxonomy" id="51655"/>
    <lineage>
        <taxon>Eukaryota</taxon>
        <taxon>Metazoa</taxon>
        <taxon>Ecdysozoa</taxon>
        <taxon>Arthropoda</taxon>
        <taxon>Hexapoda</taxon>
        <taxon>Insecta</taxon>
        <taxon>Pterygota</taxon>
        <taxon>Neoptera</taxon>
        <taxon>Endopterygota</taxon>
        <taxon>Lepidoptera</taxon>
        <taxon>Glossata</taxon>
        <taxon>Ditrysia</taxon>
        <taxon>Yponomeutoidea</taxon>
        <taxon>Plutellidae</taxon>
        <taxon>Plutella</taxon>
    </lineage>
</organism>
<evidence type="ECO:0000313" key="5">
    <source>
        <dbReference type="Proteomes" id="UP000653454"/>
    </source>
</evidence>
<gene>
    <name evidence="4" type="ORF">PLXY2_LOCUS10861</name>
</gene>
<feature type="region of interest" description="Disordered" evidence="1">
    <location>
        <begin position="64"/>
        <end position="100"/>
    </location>
</feature>
<dbReference type="InterPro" id="IPR056748">
    <property type="entry name" value="VPS13-like_C"/>
</dbReference>
<protein>
    <submittedName>
        <fullName evidence="4">(diamondback moth) hypothetical protein</fullName>
    </submittedName>
</protein>
<evidence type="ECO:0000313" key="4">
    <source>
        <dbReference type="EMBL" id="CAG9132598.1"/>
    </source>
</evidence>
<proteinExistence type="predicted"/>
<name>A0A8S4FZR2_PLUXY</name>
<feature type="region of interest" description="Disordered" evidence="1">
    <location>
        <begin position="934"/>
        <end position="961"/>
    </location>
</feature>
<comment type="caution">
    <text evidence="4">The sequence shown here is derived from an EMBL/GenBank/DDBJ whole genome shotgun (WGS) entry which is preliminary data.</text>
</comment>
<dbReference type="GO" id="GO:0045053">
    <property type="term" value="P:protein retention in Golgi apparatus"/>
    <property type="evidence" value="ECO:0007669"/>
    <property type="project" value="TreeGrafter"/>
</dbReference>
<sequence length="1529" mass="171784">MNSRETIRGELAPSEPGLTSWGRGVARVCVCAHGTHGEPLLERTQATLTITQDKAYPMSSKLIITPPNTETETKEETKRHKRKSRFEPETSAEEDTDNEMMFMGPPNADENKGCNDLNLSFLSALDEDDSDSDNDSGVMDKLVNAIGHLFTDDSSDEEDVSSAAASEAEMIPNELDGDKAVSFTDAEAKGKREGEHKTVTLQEPEREDSMDSGLDTEAFMEKMCTYFILESESDIKFTLTPSLCNVLNSLMAQFTDKTRSPAPPAPAPPLLNYIGPGSTVHLITRSETDLAGHDRTLAVADYDAGDSRPSTPDCDTSSADMLDELEVKMPGIPEIVADGDEEADCFEAAFRDNTPIRSPQLVPESTQELYARITDQRLSIRVHDLDELTVLCPQKSVQKLHVLHPSRNGTRYYVVVERKTGLNRNTIVVRSPLQIRNETSYPLELYYRKRDLQALGVEVIGSILNPFEGLLRVGTVAPADTYTVPLYIAYHSTLLLKPTHPQNYQTASQGIWWMDLANDMGTPRDLICPAKEEGDSSIFAMRVVATEAIYNRLTYALELSIEALSFRVRIEAGERVYSHIINLLTTHLVNVEIHNQGQLWTGSFKMKPTMTDKRITLLTDSEGEGGNKQLHVSAALSRADCTRLCLYAPYWLINKTGAPMQLKVCRSDTIYKLTTPGVVTARGGDRFKVSLGGGWARSFPPRAAPPAALRAAPPAPTTTLCQITLSELCPQLTKIVTFLPLYIVYNDTKRHLRFMEENEAADLWLDLAPQQCTAFYPQTTSMMMHCKYRDSRLVSAHFPINVNHTTVLRMDKGSAIVVQNTGGVDRPFVITFKPYTEGDAPVKVVNLCDDLFLKLHQIHSGQVALLSPYQSMLYTWDDPSKERALVWNIYNNKGKGFVADFSKDGFGEEKVSFHSVKHTTLVATNSVTSKLSSTLKRLTPKSPSPNSSSSDDSDSSDLPEVRTKKMRKDKVIVFWISYREGYQRVFALTQDERIASQYRMRITPEKSSYEFIMSVPNISLSACVQTKNDVKELAYISITDSLPSWEVHVSHKWKELSPDLTAWIEDKYQTEQKKCQLKDYIHIDLEKMQMTKPFFSELRRTYNPGIWLQLRKSETHTYLNLKIHRLQVDNQLNDAIFPCVLYPAPVPPHLKKPTYNPSLEMSFLKQYKYDINQEVYKHFKILIEEHCLKLDRGFVNYVFDILNHWKVEEKPAVRLRADLASVHMPLLLIAMKSQFYGPKDVVFENVYMSPVKLSVSLSSRGYSAESPNPRSSWLSSKHENRPRLFNSDLLEHLFSSWGASLSDMKDVEIVIPAYTTHNVALPLRSLLEQWRLHGYPPLLQQIYVKILALQILVNRRTVDTGANGTCTEELAGGQVDISKLLGRGLNSHRAACQYEVTTEAIPASVLEASRSHPAYIVLALSGLIAKPNLDEEAAYIRNLCRSAARAPLTRQLGSVCCVLRCLQRRVEARRRLPRHCTAPEGFPCYCYHSGVGQQLFLQLSRGHFADSGCYLAHAALPRQPHVAVLVSTR</sequence>
<dbReference type="PANTHER" id="PTHR16166:SF146">
    <property type="entry name" value="VACUOLAR PROTEIN SORTING-ASSOCIATED PROTEIN 13A-LIKE ISOFORM X1"/>
    <property type="match status" value="1"/>
</dbReference>
<keyword evidence="5" id="KW-1185">Reference proteome</keyword>
<reference evidence="4" key="1">
    <citation type="submission" date="2020-11" db="EMBL/GenBank/DDBJ databases">
        <authorList>
            <person name="Whiteford S."/>
        </authorList>
    </citation>
    <scope>NUCLEOTIDE SEQUENCE</scope>
</reference>
<dbReference type="EMBL" id="CAJHNJ030000051">
    <property type="protein sequence ID" value="CAG9132598.1"/>
    <property type="molecule type" value="Genomic_DNA"/>
</dbReference>
<dbReference type="GO" id="GO:0006623">
    <property type="term" value="P:protein targeting to vacuole"/>
    <property type="evidence" value="ECO:0007669"/>
    <property type="project" value="TreeGrafter"/>
</dbReference>
<dbReference type="Pfam" id="PF25036">
    <property type="entry name" value="VPS13_VAB"/>
    <property type="match status" value="2"/>
</dbReference>
<evidence type="ECO:0000256" key="1">
    <source>
        <dbReference type="SAM" id="MobiDB-lite"/>
    </source>
</evidence>
<evidence type="ECO:0000259" key="2">
    <source>
        <dbReference type="Pfam" id="PF25036"/>
    </source>
</evidence>
<accession>A0A8S4FZR2</accession>
<dbReference type="InterPro" id="IPR026847">
    <property type="entry name" value="VPS13"/>
</dbReference>
<feature type="domain" description="Vacuolar protein sorting-associated protein 13 VPS13 adaptor binding" evidence="2">
    <location>
        <begin position="731"/>
        <end position="882"/>
    </location>
</feature>